<evidence type="ECO:0000313" key="4">
    <source>
        <dbReference type="Proteomes" id="UP000821837"/>
    </source>
</evidence>
<dbReference type="Gene3D" id="3.30.40.10">
    <property type="entry name" value="Zinc/RING finger domain, C3HC4 (zinc finger)"/>
    <property type="match status" value="1"/>
</dbReference>
<sequence length="183" mass="20414">MEASEAYMVGFFEDIDVCAIHAKRVTIMSKDIWLSRLGFSVVATLSTRANDYATSPCGPVQKLLPSIMWAGAVDDVEDMEVEEVLSCPNEGCVSIVLSSELEEHKETCFYRKHQCPLDGCTIRTSPACFKDHLLALHQCEISTGDLRQLEPVRSSEVCNRARNNNKVFRYEVAPPSRCVMGYG</sequence>
<dbReference type="GO" id="GO:0000786">
    <property type="term" value="C:nucleosome"/>
    <property type="evidence" value="ECO:0007669"/>
    <property type="project" value="InterPro"/>
</dbReference>
<keyword evidence="4" id="KW-1185">Reference proteome</keyword>
<protein>
    <recommendedName>
        <fullName evidence="2">Core Histone H2A/H2B/H3 domain-containing protein</fullName>
    </recommendedName>
</protein>
<dbReference type="GO" id="GO:0003677">
    <property type="term" value="F:DNA binding"/>
    <property type="evidence" value="ECO:0007669"/>
    <property type="project" value="InterPro"/>
</dbReference>
<dbReference type="InterPro" id="IPR007125">
    <property type="entry name" value="H2A/H2B/H3"/>
</dbReference>
<evidence type="ECO:0000259" key="2">
    <source>
        <dbReference type="Pfam" id="PF00125"/>
    </source>
</evidence>
<dbReference type="EMBL" id="JABSTV010001254">
    <property type="protein sequence ID" value="KAH7939732.1"/>
    <property type="molecule type" value="Genomic_DNA"/>
</dbReference>
<dbReference type="GO" id="GO:0030527">
    <property type="term" value="F:structural constituent of chromatin"/>
    <property type="evidence" value="ECO:0007669"/>
    <property type="project" value="InterPro"/>
</dbReference>
<reference evidence="3" key="1">
    <citation type="journal article" date="2020" name="Cell">
        <title>Large-Scale Comparative Analyses of Tick Genomes Elucidate Their Genetic Diversity and Vector Capacities.</title>
        <authorList>
            <consortium name="Tick Genome and Microbiome Consortium (TIGMIC)"/>
            <person name="Jia N."/>
            <person name="Wang J."/>
            <person name="Shi W."/>
            <person name="Du L."/>
            <person name="Sun Y."/>
            <person name="Zhan W."/>
            <person name="Jiang J.F."/>
            <person name="Wang Q."/>
            <person name="Zhang B."/>
            <person name="Ji P."/>
            <person name="Bell-Sakyi L."/>
            <person name="Cui X.M."/>
            <person name="Yuan T.T."/>
            <person name="Jiang B.G."/>
            <person name="Yang W.F."/>
            <person name="Lam T.T."/>
            <person name="Chang Q.C."/>
            <person name="Ding S.J."/>
            <person name="Wang X.J."/>
            <person name="Zhu J.G."/>
            <person name="Ruan X.D."/>
            <person name="Zhao L."/>
            <person name="Wei J.T."/>
            <person name="Ye R.Z."/>
            <person name="Que T.C."/>
            <person name="Du C.H."/>
            <person name="Zhou Y.H."/>
            <person name="Cheng J.X."/>
            <person name="Dai P.F."/>
            <person name="Guo W.B."/>
            <person name="Han X.H."/>
            <person name="Huang E.J."/>
            <person name="Li L.F."/>
            <person name="Wei W."/>
            <person name="Gao Y.C."/>
            <person name="Liu J.Z."/>
            <person name="Shao H.Z."/>
            <person name="Wang X."/>
            <person name="Wang C.C."/>
            <person name="Yang T.C."/>
            <person name="Huo Q.B."/>
            <person name="Li W."/>
            <person name="Chen H.Y."/>
            <person name="Chen S.E."/>
            <person name="Zhou L.G."/>
            <person name="Ni X.B."/>
            <person name="Tian J.H."/>
            <person name="Sheng Y."/>
            <person name="Liu T."/>
            <person name="Pan Y.S."/>
            <person name="Xia L.Y."/>
            <person name="Li J."/>
            <person name="Zhao F."/>
            <person name="Cao W.C."/>
        </authorList>
    </citation>
    <scope>NUCLEOTIDE SEQUENCE</scope>
    <source>
        <strain evidence="3">Rsan-2018</strain>
    </source>
</reference>
<dbReference type="Proteomes" id="UP000821837">
    <property type="component" value="Chromosome 8"/>
</dbReference>
<dbReference type="InterPro" id="IPR009072">
    <property type="entry name" value="Histone-fold"/>
</dbReference>
<evidence type="ECO:0000313" key="3">
    <source>
        <dbReference type="EMBL" id="KAH7939732.1"/>
    </source>
</evidence>
<name>A0A9D4PGE9_RHISA</name>
<organism evidence="3 4">
    <name type="scientific">Rhipicephalus sanguineus</name>
    <name type="common">Brown dog tick</name>
    <name type="synonym">Ixodes sanguineus</name>
    <dbReference type="NCBI Taxonomy" id="34632"/>
    <lineage>
        <taxon>Eukaryota</taxon>
        <taxon>Metazoa</taxon>
        <taxon>Ecdysozoa</taxon>
        <taxon>Arthropoda</taxon>
        <taxon>Chelicerata</taxon>
        <taxon>Arachnida</taxon>
        <taxon>Acari</taxon>
        <taxon>Parasitiformes</taxon>
        <taxon>Ixodida</taxon>
        <taxon>Ixodoidea</taxon>
        <taxon>Ixodidae</taxon>
        <taxon>Rhipicephalinae</taxon>
        <taxon>Rhipicephalus</taxon>
        <taxon>Rhipicephalus</taxon>
    </lineage>
</organism>
<gene>
    <name evidence="3" type="ORF">HPB52_016735</name>
</gene>
<dbReference type="Pfam" id="PF00125">
    <property type="entry name" value="Histone"/>
    <property type="match status" value="1"/>
</dbReference>
<dbReference type="SUPFAM" id="SSF47113">
    <property type="entry name" value="Histone-fold"/>
    <property type="match status" value="1"/>
</dbReference>
<dbReference type="InterPro" id="IPR013083">
    <property type="entry name" value="Znf_RING/FYVE/PHD"/>
</dbReference>
<dbReference type="AlphaFoldDB" id="A0A9D4PGE9"/>
<accession>A0A9D4PGE9</accession>
<dbReference type="PANTHER" id="PTHR11426">
    <property type="entry name" value="HISTONE H3"/>
    <property type="match status" value="1"/>
</dbReference>
<proteinExistence type="inferred from homology"/>
<dbReference type="InterPro" id="IPR000164">
    <property type="entry name" value="Histone_H3/CENP-A"/>
</dbReference>
<feature type="domain" description="Core Histone H2A/H2B/H3" evidence="2">
    <location>
        <begin position="2"/>
        <end position="34"/>
    </location>
</feature>
<dbReference type="PRINTS" id="PR00622">
    <property type="entry name" value="HISTONEH3"/>
</dbReference>
<comment type="caution">
    <text evidence="3">The sequence shown here is derived from an EMBL/GenBank/DDBJ whole genome shotgun (WGS) entry which is preliminary data.</text>
</comment>
<dbReference type="Gene3D" id="1.10.20.10">
    <property type="entry name" value="Histone, subunit A"/>
    <property type="match status" value="1"/>
</dbReference>
<dbReference type="GO" id="GO:0046982">
    <property type="term" value="F:protein heterodimerization activity"/>
    <property type="evidence" value="ECO:0007669"/>
    <property type="project" value="InterPro"/>
</dbReference>
<dbReference type="SUPFAM" id="SSF49599">
    <property type="entry name" value="TRAF domain-like"/>
    <property type="match status" value="1"/>
</dbReference>
<evidence type="ECO:0000256" key="1">
    <source>
        <dbReference type="ARBA" id="ARBA00010343"/>
    </source>
</evidence>
<reference evidence="3" key="2">
    <citation type="submission" date="2021-09" db="EMBL/GenBank/DDBJ databases">
        <authorList>
            <person name="Jia N."/>
            <person name="Wang J."/>
            <person name="Shi W."/>
            <person name="Du L."/>
            <person name="Sun Y."/>
            <person name="Zhan W."/>
            <person name="Jiang J."/>
            <person name="Wang Q."/>
            <person name="Zhang B."/>
            <person name="Ji P."/>
            <person name="Sakyi L.B."/>
            <person name="Cui X."/>
            <person name="Yuan T."/>
            <person name="Jiang B."/>
            <person name="Yang W."/>
            <person name="Lam T.T.-Y."/>
            <person name="Chang Q."/>
            <person name="Ding S."/>
            <person name="Wang X."/>
            <person name="Zhu J."/>
            <person name="Ruan X."/>
            <person name="Zhao L."/>
            <person name="Wei J."/>
            <person name="Que T."/>
            <person name="Du C."/>
            <person name="Cheng J."/>
            <person name="Dai P."/>
            <person name="Han X."/>
            <person name="Huang E."/>
            <person name="Gao Y."/>
            <person name="Liu J."/>
            <person name="Shao H."/>
            <person name="Ye R."/>
            <person name="Li L."/>
            <person name="Wei W."/>
            <person name="Wang X."/>
            <person name="Wang C."/>
            <person name="Huo Q."/>
            <person name="Li W."/>
            <person name="Guo W."/>
            <person name="Chen H."/>
            <person name="Chen S."/>
            <person name="Zhou L."/>
            <person name="Zhou L."/>
            <person name="Ni X."/>
            <person name="Tian J."/>
            <person name="Zhou Y."/>
            <person name="Sheng Y."/>
            <person name="Liu T."/>
            <person name="Pan Y."/>
            <person name="Xia L."/>
            <person name="Li J."/>
            <person name="Zhao F."/>
            <person name="Cao W."/>
        </authorList>
    </citation>
    <scope>NUCLEOTIDE SEQUENCE</scope>
    <source>
        <strain evidence="3">Rsan-2018</strain>
        <tissue evidence="3">Larvae</tissue>
    </source>
</reference>
<comment type="similarity">
    <text evidence="1">Belongs to the histone H3 family.</text>
</comment>